<proteinExistence type="predicted"/>
<accession>A0AAN9SJ72</accession>
<keyword evidence="2" id="KW-1185">Reference proteome</keyword>
<gene>
    <name evidence="1" type="ORF">VNO78_18099</name>
</gene>
<protein>
    <submittedName>
        <fullName evidence="1">Uncharacterized protein</fullName>
    </submittedName>
</protein>
<sequence length="92" mass="10077">MQCLSPAMKCKCAALSTANGPLLYPQEAVAMFDKANSSEEDFDWKLDKYAIVGDNAREAKLILIPPHEGNVSACFTPERKYGVTNSQPRLLG</sequence>
<evidence type="ECO:0000313" key="1">
    <source>
        <dbReference type="EMBL" id="KAK7396936.1"/>
    </source>
</evidence>
<reference evidence="1 2" key="1">
    <citation type="submission" date="2024-01" db="EMBL/GenBank/DDBJ databases">
        <title>The genomes of 5 underutilized Papilionoideae crops provide insights into root nodulation and disease resistanc.</title>
        <authorList>
            <person name="Jiang F."/>
        </authorList>
    </citation>
    <scope>NUCLEOTIDE SEQUENCE [LARGE SCALE GENOMIC DNA]</scope>
    <source>
        <strain evidence="1">DUOXIRENSHENG_FW03</strain>
        <tissue evidence="1">Leaves</tissue>
    </source>
</reference>
<evidence type="ECO:0000313" key="2">
    <source>
        <dbReference type="Proteomes" id="UP001386955"/>
    </source>
</evidence>
<comment type="caution">
    <text evidence="1">The sequence shown here is derived from an EMBL/GenBank/DDBJ whole genome shotgun (WGS) entry which is preliminary data.</text>
</comment>
<dbReference type="Proteomes" id="UP001386955">
    <property type="component" value="Unassembled WGS sequence"/>
</dbReference>
<name>A0AAN9SJ72_PSOTE</name>
<dbReference type="EMBL" id="JAYMYS010000004">
    <property type="protein sequence ID" value="KAK7396936.1"/>
    <property type="molecule type" value="Genomic_DNA"/>
</dbReference>
<dbReference type="AlphaFoldDB" id="A0AAN9SJ72"/>
<organism evidence="1 2">
    <name type="scientific">Psophocarpus tetragonolobus</name>
    <name type="common">Winged bean</name>
    <name type="synonym">Dolichos tetragonolobus</name>
    <dbReference type="NCBI Taxonomy" id="3891"/>
    <lineage>
        <taxon>Eukaryota</taxon>
        <taxon>Viridiplantae</taxon>
        <taxon>Streptophyta</taxon>
        <taxon>Embryophyta</taxon>
        <taxon>Tracheophyta</taxon>
        <taxon>Spermatophyta</taxon>
        <taxon>Magnoliopsida</taxon>
        <taxon>eudicotyledons</taxon>
        <taxon>Gunneridae</taxon>
        <taxon>Pentapetalae</taxon>
        <taxon>rosids</taxon>
        <taxon>fabids</taxon>
        <taxon>Fabales</taxon>
        <taxon>Fabaceae</taxon>
        <taxon>Papilionoideae</taxon>
        <taxon>50 kb inversion clade</taxon>
        <taxon>NPAAA clade</taxon>
        <taxon>indigoferoid/millettioid clade</taxon>
        <taxon>Phaseoleae</taxon>
        <taxon>Psophocarpus</taxon>
    </lineage>
</organism>